<keyword evidence="1 4" id="KW-0597">Phosphoprotein</keyword>
<dbReference type="EMBL" id="CP036266">
    <property type="protein sequence ID" value="QDT23245.1"/>
    <property type="molecule type" value="Genomic_DNA"/>
</dbReference>
<dbReference type="SMART" id="SM00448">
    <property type="entry name" value="REC"/>
    <property type="match status" value="1"/>
</dbReference>
<feature type="domain" description="Response regulatory" evidence="5">
    <location>
        <begin position="446"/>
        <end position="562"/>
    </location>
</feature>
<dbReference type="InterPro" id="IPR011006">
    <property type="entry name" value="CheY-like_superfamily"/>
</dbReference>
<evidence type="ECO:0000256" key="4">
    <source>
        <dbReference type="PROSITE-ProRule" id="PRU00169"/>
    </source>
</evidence>
<evidence type="ECO:0000313" key="7">
    <source>
        <dbReference type="Proteomes" id="UP000320421"/>
    </source>
</evidence>
<dbReference type="InterPro" id="IPR029016">
    <property type="entry name" value="GAF-like_dom_sf"/>
</dbReference>
<dbReference type="Pfam" id="PF08448">
    <property type="entry name" value="PAS_4"/>
    <property type="match status" value="1"/>
</dbReference>
<dbReference type="SUPFAM" id="SSF52172">
    <property type="entry name" value="CheY-like"/>
    <property type="match status" value="1"/>
</dbReference>
<dbReference type="InterPro" id="IPR013656">
    <property type="entry name" value="PAS_4"/>
</dbReference>
<dbReference type="Gene3D" id="3.30.450.40">
    <property type="match status" value="1"/>
</dbReference>
<dbReference type="OrthoDB" id="227620at2"/>
<dbReference type="InterPro" id="IPR000014">
    <property type="entry name" value="PAS"/>
</dbReference>
<keyword evidence="3" id="KW-0418">Kinase</keyword>
<dbReference type="AlphaFoldDB" id="A0A517PV50"/>
<dbReference type="GO" id="GO:0000160">
    <property type="term" value="P:phosphorelay signal transduction system"/>
    <property type="evidence" value="ECO:0007669"/>
    <property type="project" value="InterPro"/>
</dbReference>
<evidence type="ECO:0000256" key="3">
    <source>
        <dbReference type="ARBA" id="ARBA00022777"/>
    </source>
</evidence>
<dbReference type="SUPFAM" id="SSF55781">
    <property type="entry name" value="GAF domain-like"/>
    <property type="match status" value="1"/>
</dbReference>
<feature type="modified residue" description="4-aspartylphosphate" evidence="4">
    <location>
        <position position="495"/>
    </location>
</feature>
<dbReference type="Proteomes" id="UP000320421">
    <property type="component" value="Chromosome"/>
</dbReference>
<dbReference type="Gene3D" id="3.40.50.2300">
    <property type="match status" value="1"/>
</dbReference>
<dbReference type="Pfam" id="PF13185">
    <property type="entry name" value="GAF_2"/>
    <property type="match status" value="1"/>
</dbReference>
<dbReference type="InterPro" id="IPR035965">
    <property type="entry name" value="PAS-like_dom_sf"/>
</dbReference>
<dbReference type="SUPFAM" id="SSF55785">
    <property type="entry name" value="PYP-like sensor domain (PAS domain)"/>
    <property type="match status" value="1"/>
</dbReference>
<evidence type="ECO:0000256" key="1">
    <source>
        <dbReference type="ARBA" id="ARBA00022553"/>
    </source>
</evidence>
<dbReference type="Gene3D" id="3.30.450.20">
    <property type="entry name" value="PAS domain"/>
    <property type="match status" value="1"/>
</dbReference>
<dbReference type="RefSeq" id="WP_145190365.1">
    <property type="nucleotide sequence ID" value="NZ_CP036266.1"/>
</dbReference>
<evidence type="ECO:0000256" key="2">
    <source>
        <dbReference type="ARBA" id="ARBA00022679"/>
    </source>
</evidence>
<dbReference type="InterPro" id="IPR003018">
    <property type="entry name" value="GAF"/>
</dbReference>
<evidence type="ECO:0000259" key="5">
    <source>
        <dbReference type="PROSITE" id="PS50110"/>
    </source>
</evidence>
<dbReference type="CDD" id="cd00156">
    <property type="entry name" value="REC"/>
    <property type="match status" value="1"/>
</dbReference>
<organism evidence="6 7">
    <name type="scientific">Gimesia chilikensis</name>
    <dbReference type="NCBI Taxonomy" id="2605989"/>
    <lineage>
        <taxon>Bacteria</taxon>
        <taxon>Pseudomonadati</taxon>
        <taxon>Planctomycetota</taxon>
        <taxon>Planctomycetia</taxon>
        <taxon>Planctomycetales</taxon>
        <taxon>Planctomycetaceae</taxon>
        <taxon>Gimesia</taxon>
    </lineage>
</organism>
<dbReference type="InterPro" id="IPR050595">
    <property type="entry name" value="Bact_response_regulator"/>
</dbReference>
<dbReference type="PANTHER" id="PTHR44591">
    <property type="entry name" value="STRESS RESPONSE REGULATOR PROTEIN 1"/>
    <property type="match status" value="1"/>
</dbReference>
<dbReference type="GO" id="GO:0016301">
    <property type="term" value="F:kinase activity"/>
    <property type="evidence" value="ECO:0007669"/>
    <property type="project" value="UniProtKB-KW"/>
</dbReference>
<reference evidence="6 7" key="1">
    <citation type="submission" date="2019-02" db="EMBL/GenBank/DDBJ databases">
        <title>Deep-cultivation of Planctomycetes and their phenomic and genomic characterization uncovers novel biology.</title>
        <authorList>
            <person name="Wiegand S."/>
            <person name="Jogler M."/>
            <person name="Boedeker C."/>
            <person name="Pinto D."/>
            <person name="Vollmers J."/>
            <person name="Rivas-Marin E."/>
            <person name="Kohn T."/>
            <person name="Peeters S.H."/>
            <person name="Heuer A."/>
            <person name="Rast P."/>
            <person name="Oberbeckmann S."/>
            <person name="Bunk B."/>
            <person name="Jeske O."/>
            <person name="Meyerdierks A."/>
            <person name="Storesund J.E."/>
            <person name="Kallscheuer N."/>
            <person name="Luecker S."/>
            <person name="Lage O.M."/>
            <person name="Pohl T."/>
            <person name="Merkel B.J."/>
            <person name="Hornburger P."/>
            <person name="Mueller R.-W."/>
            <person name="Bruemmer F."/>
            <person name="Labrenz M."/>
            <person name="Spormann A.M."/>
            <person name="Op den Camp H."/>
            <person name="Overmann J."/>
            <person name="Amann R."/>
            <person name="Jetten M.S.M."/>
            <person name="Mascher T."/>
            <person name="Medema M.H."/>
            <person name="Devos D.P."/>
            <person name="Kaster A.-K."/>
            <person name="Ovreas L."/>
            <person name="Rohde M."/>
            <person name="Galperin M.Y."/>
            <person name="Jogler C."/>
        </authorList>
    </citation>
    <scope>NUCLEOTIDE SEQUENCE [LARGE SCALE GENOMIC DNA]</scope>
    <source>
        <strain evidence="6 7">HG66A1</strain>
    </source>
</reference>
<name>A0A517PV50_9PLAN</name>
<sequence length="574" mass="64113">MTNPQKILFCGPSDDQTSELRQQFSSEDYLVVTPENLAQGIAEFDQGNVSALVVPATEGTLPLALIQSGSLLEYLPHAVVVLDAELRIIWANQRLNQLCDQRESLIGHSFYDAFGAPEILGPDFSPFHTAFSTRKLAKSGLRVGDKNYFDVEVTPVITEPDDNQEPAYLVASVRDISAEVLQRQKLNAIYQAGLELGDLSPEEIYEMSTEDRIELLKAKILHYTQDLLEFETVEIRILDKATERLDVLLAVGMEQVATNRTLYAKPEGNGVTGFVAATGKSYLCEDTTHDPLYMTGAPDARSSLTVPLHLHDEVLGTFNVESPHAGAFDENDLHFLELFSREVAIALNTLELLVVEKMTTASASTELIMRGVVDPVDEILNDTAWILERYIGHEPNVCERLQRILKDTRHIKQLIQQVGDEIAPQTPHHHKVPTMRQVNPKLLNKRVLVVDSDATVRRAAHELLGRLGCEVETAHNGEEAFLMVRSFHYDVVIADIRLPDMNGYECFAQIREIHEHLPVILMTGFGYDPTHSIVKARQLGLKCVLYKPFRLDQLITGVEKAVSISEDITSETSN</sequence>
<dbReference type="CDD" id="cd00130">
    <property type="entry name" value="PAS"/>
    <property type="match status" value="1"/>
</dbReference>
<dbReference type="PROSITE" id="PS50110">
    <property type="entry name" value="RESPONSE_REGULATORY"/>
    <property type="match status" value="1"/>
</dbReference>
<keyword evidence="2" id="KW-0808">Transferase</keyword>
<keyword evidence="7" id="KW-1185">Reference proteome</keyword>
<dbReference type="PANTHER" id="PTHR44591:SF3">
    <property type="entry name" value="RESPONSE REGULATORY DOMAIN-CONTAINING PROTEIN"/>
    <property type="match status" value="1"/>
</dbReference>
<dbReference type="InterPro" id="IPR001789">
    <property type="entry name" value="Sig_transdc_resp-reg_receiver"/>
</dbReference>
<gene>
    <name evidence="6" type="primary">glnG_4</name>
    <name evidence="6" type="ORF">HG66A1_50620</name>
</gene>
<proteinExistence type="predicted"/>
<dbReference type="Pfam" id="PF00072">
    <property type="entry name" value="Response_reg"/>
    <property type="match status" value="1"/>
</dbReference>
<dbReference type="SMART" id="SM00065">
    <property type="entry name" value="GAF"/>
    <property type="match status" value="1"/>
</dbReference>
<evidence type="ECO:0000313" key="6">
    <source>
        <dbReference type="EMBL" id="QDT23245.1"/>
    </source>
</evidence>
<accession>A0A517PV50</accession>
<protein>
    <submittedName>
        <fullName evidence="6">Nitrogen regulation protein NR(I)</fullName>
    </submittedName>
</protein>